<evidence type="ECO:0000256" key="3">
    <source>
        <dbReference type="ARBA" id="ARBA00022525"/>
    </source>
</evidence>
<dbReference type="EMBL" id="BAAACG010000006">
    <property type="protein sequence ID" value="GAA0736043.1"/>
    <property type="molecule type" value="Genomic_DNA"/>
</dbReference>
<dbReference type="PANTHER" id="PTHR38340:SF1">
    <property type="entry name" value="S-LAYER PROTEIN"/>
    <property type="match status" value="1"/>
</dbReference>
<keyword evidence="6" id="KW-0843">Virulence</keyword>
<dbReference type="Proteomes" id="UP001501510">
    <property type="component" value="Unassembled WGS sequence"/>
</dbReference>
<reference evidence="8 9" key="1">
    <citation type="journal article" date="2019" name="Int. J. Syst. Evol. Microbiol.">
        <title>The Global Catalogue of Microorganisms (GCM) 10K type strain sequencing project: providing services to taxonomists for standard genome sequencing and annotation.</title>
        <authorList>
            <consortium name="The Broad Institute Genomics Platform"/>
            <consortium name="The Broad Institute Genome Sequencing Center for Infectious Disease"/>
            <person name="Wu L."/>
            <person name="Ma J."/>
        </authorList>
    </citation>
    <scope>NUCLEOTIDE SEQUENCE [LARGE SCALE GENOMIC DNA]</scope>
    <source>
        <strain evidence="8 9">JCM 1407</strain>
    </source>
</reference>
<keyword evidence="5" id="KW-0677">Repeat</keyword>
<dbReference type="PRINTS" id="PR00313">
    <property type="entry name" value="CABNDNGRPT"/>
</dbReference>
<dbReference type="InterPro" id="IPR003995">
    <property type="entry name" value="RTX_toxin_determinant-A"/>
</dbReference>
<keyword evidence="7" id="KW-0472">Membrane</keyword>
<evidence type="ECO:0000256" key="2">
    <source>
        <dbReference type="ARBA" id="ARBA00004613"/>
    </source>
</evidence>
<gene>
    <name evidence="8" type="ORF">GCM10008906_10560</name>
</gene>
<dbReference type="InterPro" id="IPR050557">
    <property type="entry name" value="RTX_toxin/Mannuronan_C5-epim"/>
</dbReference>
<keyword evidence="9" id="KW-1185">Reference proteome</keyword>
<accession>A0ABN1JCY6</accession>
<sequence length="1592" mass="172351">MENFIEEMELQELDKFDVSNMEDIPQEIFEDKNINDLLKDFVENAKIQYDIDPVTIEEVNQLSFKLQVGFYGAYATIANGLYTIGARFKSDTSSGVNTIEHRDIKSIVDKFISQPGSFIILSNTIYKAINEALNGDSDDLGRVAVGLVKDGVSCIFNIGKFVDGIITAKYDLSLDGSTWLERLKTYYTTVGDINAYQPHYAYDLEKNTLTRYTRDLKGASEIPTNDSDDIVIKNLSPLNDSDTEVIETLRPIIHGSNPSSEIAGIDNDVVLTSHKPIDPDMPTPNTNPGNFKPIVNGGDVTSEVAGIDDNIRLLSYKPIGSGADSVPMPQNSYLKNVSPVLKGIFTYGGLGLDFLGAGLSVYDFIKAADDGEIKQEHVHYLASSIMGLGSSIMSLARGLSMTSTVMGIVSAMASIAYNIAAINPDDPLSTVDAITNSFGLGSIASSAVASKEYSDAADATNSNTEKRIYETLAYIKKLDAIPIANWFSTIYTNVELDDIKDEILSEFGGVDTDATTEEKQRALSNALRQIINEKYHEPLEGYSNELLEKTNADVVQIATLATSDDTALGQLFKDAEIPGEKLYSTVYEIKDGQGGDQTHQLYDNNYILDQQSNRTVVATEVGSSINLGLFGLDYVNNRILVVDYRNEELRKLYDRLRQKGTPGEIRTNDEAALHSAEYESNEGSARVDLNIQATDFYKGMDSKIYAPLNDVMKTKVTFGSGNDNLKFSKIERVSGDSSRLVSTIAHGGEGYDSVSLEDIPETSNKVYEFKYFAESNVLKSIITPENPTDIILDDFENIFLPGENAINKVSLHGTNSYYRKTNLITINGESASRNEIDFRGLTGMGLRFIGTHKGNLVNGTEENDELYATLTQDDDVSYGTSTLHGFGGADKIIGSKGADFLYGDDGDDVIHGNMGADTVEGGKGDDRIYYYEGMAKVDGGEGNDILNLSELKEAVQLTSTLKDAINFDATGFEGVVGTKFNDTLHAFCNANSTLVGGMGNDTIVDNDHEGYLMGSEGNDTIDGNGGDDTILGGIGSDTIHGGTGNDKIFAGLYSLYKNDIYGENTVYGEEGEDTIYGDSGVDNIYGGSENDYLNGRVGNDLLKGGEGEDVLEDLSGSNRLYGEAGDDTIRVASNNEIIDGGEGIDKVDYSKVSEEDGGITLNLLEDKVTLKNVENRVINIENAIGTNSSDTITGNNERNNLEGRAGNDKIYGRGGNDFILGETGDDTLYGEEGSDTLSGGSGIDILHGGNGDDRLKGDSGNDTLYGGAGIDTLIGGIGSDTLYGGEGRDSFVLTRNFEQDTIKDYSSDDRIVFDITTGISSLEDITFQKQEDSLILKQSTSNRVVVENYFNTENNDLNINIGDTAVNQNDINEKINSLTGGIPADAILGDDTSNVLHGNGEDNVIYGFKDVDVLYGESGNDEIYGGEGRDSIYGGDGNDYIYGETGRDGLQGQNGDDHIFGGEGDDTLEGNSGNDTLYGGLGDDQLRGDEGIDTFVFGKDFGNDTIYATYKGLETQDILVFEEESGVSSINDLQFTKRMEWNVFNTAQHQSLIISTGNNSIKIKEWDVSGYNSLNMQIGGENITANINSLVS</sequence>
<comment type="caution">
    <text evidence="8">The sequence shown here is derived from an EMBL/GenBank/DDBJ whole genome shotgun (WGS) entry which is preliminary data.</text>
</comment>
<dbReference type="PRINTS" id="PR01488">
    <property type="entry name" value="RTXTOXINA"/>
</dbReference>
<dbReference type="InterPro" id="IPR018511">
    <property type="entry name" value="Hemolysin-typ_Ca-bd_CS"/>
</dbReference>
<dbReference type="PANTHER" id="PTHR38340">
    <property type="entry name" value="S-LAYER PROTEIN"/>
    <property type="match status" value="1"/>
</dbReference>
<keyword evidence="4" id="KW-0800">Toxin</keyword>
<comment type="subcellular location">
    <subcellularLocation>
        <location evidence="1">Membrane</location>
    </subcellularLocation>
    <subcellularLocation>
        <location evidence="2">Secreted</location>
    </subcellularLocation>
</comment>
<evidence type="ECO:0008006" key="10">
    <source>
        <dbReference type="Google" id="ProtNLM"/>
    </source>
</evidence>
<keyword evidence="3" id="KW-0964">Secreted</keyword>
<dbReference type="InterPro" id="IPR011049">
    <property type="entry name" value="Serralysin-like_metalloprot_C"/>
</dbReference>
<evidence type="ECO:0000313" key="9">
    <source>
        <dbReference type="Proteomes" id="UP001501510"/>
    </source>
</evidence>
<dbReference type="Pfam" id="PF00353">
    <property type="entry name" value="HemolysinCabind"/>
    <property type="match status" value="8"/>
</dbReference>
<evidence type="ECO:0000256" key="7">
    <source>
        <dbReference type="ARBA" id="ARBA00023136"/>
    </source>
</evidence>
<name>A0ABN1JCY6_9CLOT</name>
<evidence type="ECO:0000313" key="8">
    <source>
        <dbReference type="EMBL" id="GAA0736043.1"/>
    </source>
</evidence>
<proteinExistence type="predicted"/>
<evidence type="ECO:0000256" key="5">
    <source>
        <dbReference type="ARBA" id="ARBA00022737"/>
    </source>
</evidence>
<evidence type="ECO:0000256" key="1">
    <source>
        <dbReference type="ARBA" id="ARBA00004370"/>
    </source>
</evidence>
<dbReference type="Gene3D" id="2.150.10.10">
    <property type="entry name" value="Serralysin-like metalloprotease, C-terminal"/>
    <property type="match status" value="5"/>
</dbReference>
<evidence type="ECO:0000256" key="4">
    <source>
        <dbReference type="ARBA" id="ARBA00022656"/>
    </source>
</evidence>
<dbReference type="PROSITE" id="PS00330">
    <property type="entry name" value="HEMOLYSIN_CALCIUM"/>
    <property type="match status" value="7"/>
</dbReference>
<organism evidence="8 9">
    <name type="scientific">Clostridium oceanicum</name>
    <dbReference type="NCBI Taxonomy" id="1543"/>
    <lineage>
        <taxon>Bacteria</taxon>
        <taxon>Bacillati</taxon>
        <taxon>Bacillota</taxon>
        <taxon>Clostridia</taxon>
        <taxon>Eubacteriales</taxon>
        <taxon>Clostridiaceae</taxon>
        <taxon>Clostridium</taxon>
    </lineage>
</organism>
<evidence type="ECO:0000256" key="6">
    <source>
        <dbReference type="ARBA" id="ARBA00023026"/>
    </source>
</evidence>
<dbReference type="RefSeq" id="WP_343759562.1">
    <property type="nucleotide sequence ID" value="NZ_BAAACG010000006.1"/>
</dbReference>
<dbReference type="InterPro" id="IPR001343">
    <property type="entry name" value="Hemolysn_Ca-bd"/>
</dbReference>
<dbReference type="SUPFAM" id="SSF51120">
    <property type="entry name" value="beta-Roll"/>
    <property type="match status" value="6"/>
</dbReference>
<protein>
    <recommendedName>
        <fullName evidence="10">Bifunctional hemolysin/adenylate cyclase</fullName>
    </recommendedName>
</protein>